<keyword evidence="1" id="KW-0472">Membrane</keyword>
<dbReference type="Proteomes" id="UP000245202">
    <property type="component" value="Unassembled WGS sequence"/>
</dbReference>
<evidence type="ECO:0000313" key="2">
    <source>
        <dbReference type="EMBL" id="GBG10912.1"/>
    </source>
</evidence>
<organism evidence="2 3">
    <name type="scientific">Paenibacillus agaridevorans</name>
    <dbReference type="NCBI Taxonomy" id="171404"/>
    <lineage>
        <taxon>Bacteria</taxon>
        <taxon>Bacillati</taxon>
        <taxon>Bacillota</taxon>
        <taxon>Bacilli</taxon>
        <taxon>Bacillales</taxon>
        <taxon>Paenibacillaceae</taxon>
        <taxon>Paenibacillus</taxon>
    </lineage>
</organism>
<gene>
    <name evidence="2" type="ORF">PAT3040_05682</name>
</gene>
<protein>
    <submittedName>
        <fullName evidence="2">Uncharacterized protein</fullName>
    </submittedName>
</protein>
<name>A0A2R5EW32_9BACL</name>
<reference evidence="2 3" key="1">
    <citation type="submission" date="2017-08" db="EMBL/GenBank/DDBJ databases">
        <title>Substantial Increase in Enzyme Production by Combined Drug-Resistance Mutations in Paenibacillus agaridevorans.</title>
        <authorList>
            <person name="Tanaka Y."/>
            <person name="Funane K."/>
            <person name="Hosaka T."/>
            <person name="Shiwa Y."/>
            <person name="Fujita N."/>
            <person name="Miyazaki T."/>
            <person name="Yoshikawa H."/>
            <person name="Murakami K."/>
            <person name="Kasahara K."/>
            <person name="Inaoka T."/>
            <person name="Hiraga Y."/>
            <person name="Ochi K."/>
        </authorList>
    </citation>
    <scope>NUCLEOTIDE SEQUENCE [LARGE SCALE GENOMIC DNA]</scope>
    <source>
        <strain evidence="2 3">T-3040</strain>
    </source>
</reference>
<dbReference type="EMBL" id="BDQX01000362">
    <property type="protein sequence ID" value="GBG10912.1"/>
    <property type="molecule type" value="Genomic_DNA"/>
</dbReference>
<feature type="transmembrane region" description="Helical" evidence="1">
    <location>
        <begin position="6"/>
        <end position="26"/>
    </location>
</feature>
<sequence>MATGDFFIFSLILMIIIIILLILNLVMWNRQLRKSKDLDDAIYRLIEISKSNTKQKNIIDKSV</sequence>
<evidence type="ECO:0000313" key="3">
    <source>
        <dbReference type="Proteomes" id="UP000245202"/>
    </source>
</evidence>
<keyword evidence="3" id="KW-1185">Reference proteome</keyword>
<keyword evidence="1" id="KW-0812">Transmembrane</keyword>
<keyword evidence="1" id="KW-1133">Transmembrane helix</keyword>
<proteinExistence type="predicted"/>
<dbReference type="AlphaFoldDB" id="A0A2R5EW32"/>
<accession>A0A2R5EW32</accession>
<evidence type="ECO:0000256" key="1">
    <source>
        <dbReference type="SAM" id="Phobius"/>
    </source>
</evidence>
<comment type="caution">
    <text evidence="2">The sequence shown here is derived from an EMBL/GenBank/DDBJ whole genome shotgun (WGS) entry which is preliminary data.</text>
</comment>